<keyword evidence="3" id="KW-1185">Reference proteome</keyword>
<gene>
    <name evidence="2" type="ORF">MNOR_LOCUS11741</name>
</gene>
<dbReference type="EMBL" id="CAXKWB010006236">
    <property type="protein sequence ID" value="CAL4082216.1"/>
    <property type="molecule type" value="Genomic_DNA"/>
</dbReference>
<evidence type="ECO:0000313" key="2">
    <source>
        <dbReference type="EMBL" id="CAL4082216.1"/>
    </source>
</evidence>
<comment type="caution">
    <text evidence="2">The sequence shown here is derived from an EMBL/GenBank/DDBJ whole genome shotgun (WGS) entry which is preliminary data.</text>
</comment>
<name>A0AAV2QHC7_MEGNR</name>
<dbReference type="PANTHER" id="PTHR14469">
    <property type="entry name" value="SARCOMA ANTIGEN NY-SAR-23"/>
    <property type="match status" value="1"/>
</dbReference>
<dbReference type="AlphaFoldDB" id="A0AAV2QHC7"/>
<organism evidence="2 3">
    <name type="scientific">Meganyctiphanes norvegica</name>
    <name type="common">Northern krill</name>
    <name type="synonym">Thysanopoda norvegica</name>
    <dbReference type="NCBI Taxonomy" id="48144"/>
    <lineage>
        <taxon>Eukaryota</taxon>
        <taxon>Metazoa</taxon>
        <taxon>Ecdysozoa</taxon>
        <taxon>Arthropoda</taxon>
        <taxon>Crustacea</taxon>
        <taxon>Multicrustacea</taxon>
        <taxon>Malacostraca</taxon>
        <taxon>Eumalacostraca</taxon>
        <taxon>Eucarida</taxon>
        <taxon>Euphausiacea</taxon>
        <taxon>Euphausiidae</taxon>
        <taxon>Meganyctiphanes</taxon>
    </lineage>
</organism>
<comment type="similarity">
    <text evidence="1">Belongs to the PC-esterase family.</text>
</comment>
<proteinExistence type="inferred from homology"/>
<feature type="non-terminal residue" evidence="2">
    <location>
        <position position="1"/>
    </location>
</feature>
<dbReference type="PANTHER" id="PTHR14469:SF0">
    <property type="entry name" value="FAMILY WITH SEQUENCE SIMILARITY 113"/>
    <property type="match status" value="1"/>
</dbReference>
<evidence type="ECO:0000256" key="1">
    <source>
        <dbReference type="ARBA" id="ARBA00037957"/>
    </source>
</evidence>
<sequence length="106" mass="12571">KIVILNSCLWDMNRWGPSQEDTYKNNVVTLFKRLRSLLPEDSLVLWTTTLPVGSETRGGLFIQQLQFMKHSLRFMIMEANLFVQQLCIAFEFDVLDLHYHMRHQLN</sequence>
<accession>A0AAV2QHC7</accession>
<feature type="non-terminal residue" evidence="2">
    <location>
        <position position="106"/>
    </location>
</feature>
<evidence type="ECO:0000313" key="3">
    <source>
        <dbReference type="Proteomes" id="UP001497623"/>
    </source>
</evidence>
<dbReference type="Proteomes" id="UP001497623">
    <property type="component" value="Unassembled WGS sequence"/>
</dbReference>
<reference evidence="2 3" key="1">
    <citation type="submission" date="2024-05" db="EMBL/GenBank/DDBJ databases">
        <authorList>
            <person name="Wallberg A."/>
        </authorList>
    </citation>
    <scope>NUCLEOTIDE SEQUENCE [LARGE SCALE GENOMIC DNA]</scope>
</reference>
<protein>
    <submittedName>
        <fullName evidence="2">Uncharacterized protein</fullName>
    </submittedName>
</protein>